<feature type="compositionally biased region" description="Basic and acidic residues" evidence="1">
    <location>
        <begin position="306"/>
        <end position="317"/>
    </location>
</feature>
<proteinExistence type="predicted"/>
<dbReference type="Proteomes" id="UP000434172">
    <property type="component" value="Unassembled WGS sequence"/>
</dbReference>
<reference evidence="2 3" key="1">
    <citation type="submission" date="2019-12" db="EMBL/GenBank/DDBJ databases">
        <title>A genome sequence resource for the geographically widespread anthracnose pathogen Colletotrichum asianum.</title>
        <authorList>
            <person name="Meng Y."/>
        </authorList>
    </citation>
    <scope>NUCLEOTIDE SEQUENCE [LARGE SCALE GENOMIC DNA]</scope>
    <source>
        <strain evidence="2 3">ICMP 18580</strain>
    </source>
</reference>
<feature type="region of interest" description="Disordered" evidence="1">
    <location>
        <begin position="306"/>
        <end position="361"/>
    </location>
</feature>
<name>A0A8H3ZXT6_9PEZI</name>
<evidence type="ECO:0000256" key="1">
    <source>
        <dbReference type="SAM" id="MobiDB-lite"/>
    </source>
</evidence>
<comment type="caution">
    <text evidence="2">The sequence shown here is derived from an EMBL/GenBank/DDBJ whole genome shotgun (WGS) entry which is preliminary data.</text>
</comment>
<dbReference type="AlphaFoldDB" id="A0A8H3ZXT6"/>
<gene>
    <name evidence="2" type="ORF">GQ607_004147</name>
</gene>
<protein>
    <recommendedName>
        <fullName evidence="4">C2H2-type domain-containing protein</fullName>
    </recommendedName>
</protein>
<sequence length="385" mass="43465">MSTAMDIAATSATIEPPLFDSGIEPLEGASGNTARTILVALCVDASTREKALRNYYRLMHYEQQLCGQEVIRNASAITTTMGSTKRKAVGEPKICLQCDEIFTEDQNQLGACWYHSGELELMDESAIDREPAEMALYDLDTEPIRARHPEAFRRLRAQRASRQADMPYPYHGPQAGDISTISLEHAQAILNVLKQDRAIARKIYGLHKKLIDEDIGRRLRVLQSGQRARPLAFCIDCREAFDADTSDRGSCIYHEGNLEADGYHDLWADHDEDVGGPIDTPENREQFPEAFRWDCCDEPGDADGCHRGAHRTSERVHKNGCPVEDYESSEVEEDEDEEEDENGEEEEDEEPEVVVVGQRQVVNKRRADDSFEVSVYAQKAKRARW</sequence>
<keyword evidence="3" id="KW-1185">Reference proteome</keyword>
<dbReference type="OrthoDB" id="5422613at2759"/>
<dbReference type="PANTHER" id="PTHR38167">
    <property type="entry name" value="C2H2-TYPE DOMAIN-CONTAINING PROTEIN"/>
    <property type="match status" value="1"/>
</dbReference>
<organism evidence="2 3">
    <name type="scientific">Colletotrichum asianum</name>
    <dbReference type="NCBI Taxonomy" id="702518"/>
    <lineage>
        <taxon>Eukaryota</taxon>
        <taxon>Fungi</taxon>
        <taxon>Dikarya</taxon>
        <taxon>Ascomycota</taxon>
        <taxon>Pezizomycotina</taxon>
        <taxon>Sordariomycetes</taxon>
        <taxon>Hypocreomycetidae</taxon>
        <taxon>Glomerellales</taxon>
        <taxon>Glomerellaceae</taxon>
        <taxon>Colletotrichum</taxon>
        <taxon>Colletotrichum gloeosporioides species complex</taxon>
    </lineage>
</organism>
<dbReference type="EMBL" id="WOWK01000016">
    <property type="protein sequence ID" value="KAF0328735.1"/>
    <property type="molecule type" value="Genomic_DNA"/>
</dbReference>
<feature type="compositionally biased region" description="Acidic residues" evidence="1">
    <location>
        <begin position="324"/>
        <end position="352"/>
    </location>
</feature>
<dbReference type="PANTHER" id="PTHR38167:SF1">
    <property type="entry name" value="C2H2-TYPE DOMAIN-CONTAINING PROTEIN"/>
    <property type="match status" value="1"/>
</dbReference>
<evidence type="ECO:0000313" key="2">
    <source>
        <dbReference type="EMBL" id="KAF0328735.1"/>
    </source>
</evidence>
<evidence type="ECO:0008006" key="4">
    <source>
        <dbReference type="Google" id="ProtNLM"/>
    </source>
</evidence>
<accession>A0A8H3ZXT6</accession>
<evidence type="ECO:0000313" key="3">
    <source>
        <dbReference type="Proteomes" id="UP000434172"/>
    </source>
</evidence>